<evidence type="ECO:0000256" key="6">
    <source>
        <dbReference type="ARBA" id="ARBA00023163"/>
    </source>
</evidence>
<protein>
    <recommendedName>
        <fullName evidence="4">Histone H4</fullName>
    </recommendedName>
</protein>
<name>A0A8W8HT20_MAGGI</name>
<dbReference type="GO" id="GO:0051123">
    <property type="term" value="P:RNA polymerase II preinitiation complex assembly"/>
    <property type="evidence" value="ECO:0007669"/>
    <property type="project" value="TreeGrafter"/>
</dbReference>
<dbReference type="GO" id="GO:0000124">
    <property type="term" value="C:SAGA complex"/>
    <property type="evidence" value="ECO:0007669"/>
    <property type="project" value="InterPro"/>
</dbReference>
<dbReference type="OrthoDB" id="6621890at2759"/>
<dbReference type="PANTHER" id="PTHR10221:SF22">
    <property type="entry name" value="TAF6-LIKE RNA POLYMERASE II P300_CBP-ASSOCIATED FACTOR-ASSOCIATED FACTOR 65 KDA SUBUNIT 6L"/>
    <property type="match status" value="1"/>
</dbReference>
<dbReference type="InterPro" id="IPR009072">
    <property type="entry name" value="Histone-fold"/>
</dbReference>
<dbReference type="Gene3D" id="1.10.20.10">
    <property type="entry name" value="Histone, subunit A"/>
    <property type="match status" value="1"/>
</dbReference>
<evidence type="ECO:0000256" key="8">
    <source>
        <dbReference type="SAM" id="Coils"/>
    </source>
</evidence>
<keyword evidence="5" id="KW-0805">Transcription regulation</keyword>
<accession>A0A8W8HT20</accession>
<dbReference type="CDD" id="cd08050">
    <property type="entry name" value="TAF6C"/>
    <property type="match status" value="1"/>
</dbReference>
<dbReference type="GO" id="GO:0003713">
    <property type="term" value="F:transcription coactivator activity"/>
    <property type="evidence" value="ECO:0007669"/>
    <property type="project" value="TreeGrafter"/>
</dbReference>
<dbReference type="Proteomes" id="UP000005408">
    <property type="component" value="Unassembled WGS sequence"/>
</dbReference>
<feature type="compositionally biased region" description="Polar residues" evidence="9">
    <location>
        <begin position="598"/>
        <end position="608"/>
    </location>
</feature>
<evidence type="ECO:0000256" key="5">
    <source>
        <dbReference type="ARBA" id="ARBA00023015"/>
    </source>
</evidence>
<dbReference type="InterPro" id="IPR011442">
    <property type="entry name" value="TAF6_C"/>
</dbReference>
<sequence length="802" mass="91923">MAEIKEEKKTAMVDDKRYAIITRESIKMMAESVGISELCDEAAAMLCEDVSYRLKEATQNSIQYMKHAKRKRLTTEDFNKALKRSSVQPVSGHRCQDGVNFRQLKEAEIFFTDDEDVELCDVGLEDCTPCEQGETSIKAQWLAVEGISKTSSLSQGKPIKQENNDILQKYYDSITKAVLGNDLKLMKAALQDLRTNPNISSLLPCFVNFVSNGVKTVSHDVSQMTRLLYTLKALISNTSLFLEPQSYLNPLVQGVSYCLLESLAASINPSNDHWMLRDYAARVLAQIVHTWSSPINHLMHTTIRSLKEVLCDHTKPFCCHYGAVMGIKALGPQVIDDVLVPQLPVYWPHLSSVLEDNSFSNALTKADAFKVYGALLASVESLICTQMKQYEDLLKQKYEEMEFSELLNEEASAKMKDSLPDIQHSISKLYTDMYGYFGDRMTKCFQDFNKKFNLKQKVFTPKFKEKLISLSDADASKSGDELLKEFMEQVKLQQQLDKEKAEKERIQRLINEEKRERDRKHFEEHQRLMEAGKKRLEEIRLAEIEREREEMERLNHETRRNKKVAEERISKMLKEDSDDDFGEDAVIPYRRVRKRTKSQVQYFPTESPESNDDDPSYSLPGTSKGIDQKKGIKLKIITRPGKLPNVKIEAQAKEMKKSSPHSYPTKVSPHHKEQKYSPKLSPHVHREAKNSPHSSKDKSSPHTHKDSPLYYAHKDSPAPELKYSHHSSLPQDPSETKHGKKRKASQKRKDEFEFESDPEDFPPMSFKPSYNSSEGESSEGAELRKPIKMKLKVKDSKELPSD</sequence>
<evidence type="ECO:0000256" key="9">
    <source>
        <dbReference type="SAM" id="MobiDB-lite"/>
    </source>
</evidence>
<dbReference type="SUPFAM" id="SSF48371">
    <property type="entry name" value="ARM repeat"/>
    <property type="match status" value="1"/>
</dbReference>
<keyword evidence="6" id="KW-0804">Transcription</keyword>
<comment type="similarity">
    <text evidence="2">Belongs to the TAF6 family.</text>
</comment>
<feature type="region of interest" description="Disordered" evidence="9">
    <location>
        <begin position="594"/>
        <end position="802"/>
    </location>
</feature>
<feature type="compositionally biased region" description="Basic and acidic residues" evidence="9">
    <location>
        <begin position="684"/>
        <end position="717"/>
    </location>
</feature>
<dbReference type="PANTHER" id="PTHR10221">
    <property type="entry name" value="TRANSCRIPTION INITIATION FACTOR TFIID SUBUNIT 6"/>
    <property type="match status" value="1"/>
</dbReference>
<evidence type="ECO:0000259" key="10">
    <source>
        <dbReference type="SMART" id="SM00803"/>
    </source>
</evidence>
<evidence type="ECO:0000256" key="2">
    <source>
        <dbReference type="ARBA" id="ARBA00007688"/>
    </source>
</evidence>
<evidence type="ECO:0000256" key="4">
    <source>
        <dbReference type="ARBA" id="ARBA00020836"/>
    </source>
</evidence>
<comment type="subunit">
    <text evidence="3">The nucleosome is a histone octamer containing two molecules each of H2A, H2B, H3 and H4 assembled in one H3-H4 heterotetramer and two H2A-H2B heterodimers. The octamer wraps approximately 147 bp of DNA.</text>
</comment>
<evidence type="ECO:0000256" key="7">
    <source>
        <dbReference type="ARBA" id="ARBA00023242"/>
    </source>
</evidence>
<dbReference type="InterPro" id="IPR046344">
    <property type="entry name" value="TAF6_C_sf"/>
</dbReference>
<keyword evidence="8" id="KW-0175">Coiled coil</keyword>
<dbReference type="GO" id="GO:0016251">
    <property type="term" value="F:RNA polymerase II general transcription initiation factor activity"/>
    <property type="evidence" value="ECO:0007669"/>
    <property type="project" value="InterPro"/>
</dbReference>
<comment type="subcellular location">
    <subcellularLocation>
        <location evidence="1">Nucleus</location>
    </subcellularLocation>
</comment>
<feature type="coiled-coil region" evidence="8">
    <location>
        <begin position="484"/>
        <end position="575"/>
    </location>
</feature>
<dbReference type="CDD" id="cd22932">
    <property type="entry name" value="HFD_TAF6L"/>
    <property type="match status" value="1"/>
</dbReference>
<dbReference type="GO" id="GO:0005669">
    <property type="term" value="C:transcription factor TFIID complex"/>
    <property type="evidence" value="ECO:0007669"/>
    <property type="project" value="InterPro"/>
</dbReference>
<dbReference type="GO" id="GO:0046695">
    <property type="term" value="C:SLIK (SAGA-like) complex"/>
    <property type="evidence" value="ECO:0007669"/>
    <property type="project" value="InterPro"/>
</dbReference>
<dbReference type="InterPro" id="IPR037796">
    <property type="entry name" value="TAF6"/>
</dbReference>
<dbReference type="SMART" id="SM00803">
    <property type="entry name" value="TAF"/>
    <property type="match status" value="1"/>
</dbReference>
<reference evidence="11" key="1">
    <citation type="submission" date="2022-08" db="UniProtKB">
        <authorList>
            <consortium name="EnsemblMetazoa"/>
        </authorList>
    </citation>
    <scope>IDENTIFICATION</scope>
    <source>
        <strain evidence="11">05x7-T-G4-1.051#20</strain>
    </source>
</reference>
<feature type="domain" description="TATA box binding protein associated factor (TAF) histone-like fold" evidence="10">
    <location>
        <begin position="19"/>
        <end position="84"/>
    </location>
</feature>
<dbReference type="EnsemblMetazoa" id="G10897.1">
    <property type="protein sequence ID" value="G10897.1:cds"/>
    <property type="gene ID" value="G10897"/>
</dbReference>
<dbReference type="InterPro" id="IPR004823">
    <property type="entry name" value="TAF_TATA-bd_Histone-like_dom"/>
</dbReference>
<proteinExistence type="inferred from homology"/>
<evidence type="ECO:0000256" key="1">
    <source>
        <dbReference type="ARBA" id="ARBA00004123"/>
    </source>
</evidence>
<feature type="compositionally biased region" description="Basic and acidic residues" evidence="9">
    <location>
        <begin position="792"/>
        <end position="802"/>
    </location>
</feature>
<dbReference type="GO" id="GO:0046982">
    <property type="term" value="F:protein heterodimerization activity"/>
    <property type="evidence" value="ECO:0007669"/>
    <property type="project" value="InterPro"/>
</dbReference>
<dbReference type="Pfam" id="PF02969">
    <property type="entry name" value="TAF"/>
    <property type="match status" value="1"/>
</dbReference>
<keyword evidence="7" id="KW-0539">Nucleus</keyword>
<dbReference type="FunFam" id="1.10.20.10:FF:000040">
    <property type="entry name" value="TAF6-like RNA polymerase II p300/CBP-associated factor-associated factor 65 kDa subunit 6L"/>
    <property type="match status" value="1"/>
</dbReference>
<evidence type="ECO:0000256" key="3">
    <source>
        <dbReference type="ARBA" id="ARBA00011538"/>
    </source>
</evidence>
<dbReference type="InterPro" id="IPR016024">
    <property type="entry name" value="ARM-type_fold"/>
</dbReference>
<dbReference type="Pfam" id="PF07571">
    <property type="entry name" value="TAF6_C"/>
    <property type="match status" value="1"/>
</dbReference>
<dbReference type="OMA" id="AESINVM"/>
<evidence type="ECO:0000313" key="11">
    <source>
        <dbReference type="EnsemblMetazoa" id="G10897.1:cds"/>
    </source>
</evidence>
<keyword evidence="12" id="KW-1185">Reference proteome</keyword>
<dbReference type="Gene3D" id="1.25.40.770">
    <property type="entry name" value="TAF6, C-terminal HEAT repeat domain"/>
    <property type="match status" value="1"/>
</dbReference>
<evidence type="ECO:0000313" key="12">
    <source>
        <dbReference type="Proteomes" id="UP000005408"/>
    </source>
</evidence>
<dbReference type="AlphaFoldDB" id="A0A8W8HT20"/>
<organism evidence="11 12">
    <name type="scientific">Magallana gigas</name>
    <name type="common">Pacific oyster</name>
    <name type="synonym">Crassostrea gigas</name>
    <dbReference type="NCBI Taxonomy" id="29159"/>
    <lineage>
        <taxon>Eukaryota</taxon>
        <taxon>Metazoa</taxon>
        <taxon>Spiralia</taxon>
        <taxon>Lophotrochozoa</taxon>
        <taxon>Mollusca</taxon>
        <taxon>Bivalvia</taxon>
        <taxon>Autobranchia</taxon>
        <taxon>Pteriomorphia</taxon>
        <taxon>Ostreida</taxon>
        <taxon>Ostreoidea</taxon>
        <taxon>Ostreidae</taxon>
        <taxon>Magallana</taxon>
    </lineage>
</organism>
<dbReference type="SUPFAM" id="SSF47113">
    <property type="entry name" value="Histone-fold"/>
    <property type="match status" value="1"/>
</dbReference>